<name>A7J7K3_PBCVF</name>
<keyword evidence="1" id="KW-0472">Membrane</keyword>
<proteinExistence type="predicted"/>
<protein>
    <submittedName>
        <fullName evidence="2">Uncharacterized protein n499L</fullName>
    </submittedName>
</protein>
<evidence type="ECO:0000313" key="3">
    <source>
        <dbReference type="Proteomes" id="UP000204095"/>
    </source>
</evidence>
<dbReference type="RefSeq" id="YP_001426131.1">
    <property type="nucleotide sequence ID" value="NC_008603.1"/>
</dbReference>
<dbReference type="KEGG" id="vg:5469742"/>
<keyword evidence="1" id="KW-1133">Transmembrane helix</keyword>
<reference evidence="2 3" key="1">
    <citation type="journal article" date="2007" name="Virology">
        <title>Sequence and annotation of the 314-kb MT325 and the 321-kb FR483 viruses that infect Chlorella Pbi.</title>
        <authorList>
            <person name="Fitzgerald L.A."/>
            <person name="Graves M.V."/>
            <person name="Li X."/>
            <person name="Feldblyum T."/>
            <person name="Hartigan J."/>
            <person name="Van Etten J.L."/>
        </authorList>
    </citation>
    <scope>NUCLEOTIDE SEQUENCE [LARGE SCALE GENOMIC DNA]</scope>
    <source>
        <strain evidence="2 3">FR483</strain>
    </source>
</reference>
<evidence type="ECO:0000256" key="1">
    <source>
        <dbReference type="SAM" id="Phobius"/>
    </source>
</evidence>
<dbReference type="EMBL" id="DQ890022">
    <property type="protein sequence ID" value="ABT15784.1"/>
    <property type="molecule type" value="Genomic_DNA"/>
</dbReference>
<dbReference type="GeneID" id="5469742"/>
<keyword evidence="1" id="KW-0812">Transmembrane</keyword>
<organism evidence="2 3">
    <name type="scientific">Paramecium bursaria Chlorella virus FR483</name>
    <name type="common">PBCV-FR483</name>
    <dbReference type="NCBI Taxonomy" id="399781"/>
    <lineage>
        <taxon>Viruses</taxon>
        <taxon>Varidnaviria</taxon>
        <taxon>Bamfordvirae</taxon>
        <taxon>Nucleocytoviricota</taxon>
        <taxon>Megaviricetes</taxon>
        <taxon>Algavirales</taxon>
        <taxon>Phycodnaviridae</taxon>
        <taxon>Chlorovirus</taxon>
        <taxon>Chlorovirus conductrix</taxon>
        <taxon>Paramecium bursaria Chlorella virus A1</taxon>
    </lineage>
</organism>
<accession>A7J7K3</accession>
<organismHost>
    <name type="scientific">Paramecium bursaria</name>
    <dbReference type="NCBI Taxonomy" id="74790"/>
</organismHost>
<feature type="transmembrane region" description="Helical" evidence="1">
    <location>
        <begin position="41"/>
        <end position="58"/>
    </location>
</feature>
<evidence type="ECO:0000313" key="2">
    <source>
        <dbReference type="EMBL" id="ABT15784.1"/>
    </source>
</evidence>
<gene>
    <name evidence="2" type="primary">n499L</name>
    <name evidence="2" type="ORF">FR483_n499L</name>
</gene>
<dbReference type="Proteomes" id="UP000204095">
    <property type="component" value="Segment"/>
</dbReference>
<sequence length="79" mass="9050">MSILLHAPVVFWVYVTGVCVCGHGMWLVELWVTSGTAINEPLRNVHTLTTVIIFYAYFADKYLSIKNKQKTLKVIQNHK</sequence>